<reference evidence="2 3" key="1">
    <citation type="submission" date="2018-06" db="EMBL/GenBank/DDBJ databases">
        <title>Comparative genomics reveals the genomic features of Rhizophagus irregularis, R. cerebriforme, R. diaphanum and Gigaspora rosea, and their symbiotic lifestyle signature.</title>
        <authorList>
            <person name="Morin E."/>
            <person name="San Clemente H."/>
            <person name="Chen E.C.H."/>
            <person name="De La Providencia I."/>
            <person name="Hainaut M."/>
            <person name="Kuo A."/>
            <person name="Kohler A."/>
            <person name="Murat C."/>
            <person name="Tang N."/>
            <person name="Roy S."/>
            <person name="Loubradou J."/>
            <person name="Henrissat B."/>
            <person name="Grigoriev I.V."/>
            <person name="Corradi N."/>
            <person name="Roux C."/>
            <person name="Martin F.M."/>
        </authorList>
    </citation>
    <scope>NUCLEOTIDE SEQUENCE [LARGE SCALE GENOMIC DNA]</scope>
    <source>
        <strain evidence="2 3">DAOM 194757</strain>
    </source>
</reference>
<dbReference type="AlphaFoldDB" id="A0A397UB87"/>
<sequence length="107" mass="12006">MWRCLGPPKTTCYQSSLEEQSSRNQGKQLKLTRGPGTNTCGECGGKGHNRRWHAKHGKKVHNTSIICQFCGGSGHKKELHDVEVDDENKWVESSDLESEFESEIDSC</sequence>
<protein>
    <submittedName>
        <fullName evidence="2">Uncharacterized protein</fullName>
    </submittedName>
</protein>
<feature type="region of interest" description="Disordered" evidence="1">
    <location>
        <begin position="1"/>
        <end position="35"/>
    </location>
</feature>
<dbReference type="SUPFAM" id="SSF57938">
    <property type="entry name" value="DnaJ/Hsp40 cysteine-rich domain"/>
    <property type="match status" value="1"/>
</dbReference>
<accession>A0A397UB87</accession>
<dbReference type="OrthoDB" id="2431982at2759"/>
<gene>
    <name evidence="2" type="ORF">C2G38_2214191</name>
</gene>
<dbReference type="InterPro" id="IPR036410">
    <property type="entry name" value="HSP_DnaJ_Cys-rich_dom_sf"/>
</dbReference>
<feature type="compositionally biased region" description="Polar residues" evidence="1">
    <location>
        <begin position="11"/>
        <end position="27"/>
    </location>
</feature>
<evidence type="ECO:0000313" key="2">
    <source>
        <dbReference type="EMBL" id="RIB07522.1"/>
    </source>
</evidence>
<name>A0A397UB87_9GLOM</name>
<dbReference type="EMBL" id="QKWP01001642">
    <property type="protein sequence ID" value="RIB07522.1"/>
    <property type="molecule type" value="Genomic_DNA"/>
</dbReference>
<proteinExistence type="predicted"/>
<dbReference type="Proteomes" id="UP000266673">
    <property type="component" value="Unassembled WGS sequence"/>
</dbReference>
<keyword evidence="3" id="KW-1185">Reference proteome</keyword>
<evidence type="ECO:0000256" key="1">
    <source>
        <dbReference type="SAM" id="MobiDB-lite"/>
    </source>
</evidence>
<comment type="caution">
    <text evidence="2">The sequence shown here is derived from an EMBL/GenBank/DDBJ whole genome shotgun (WGS) entry which is preliminary data.</text>
</comment>
<evidence type="ECO:0000313" key="3">
    <source>
        <dbReference type="Proteomes" id="UP000266673"/>
    </source>
</evidence>
<organism evidence="2 3">
    <name type="scientific">Gigaspora rosea</name>
    <dbReference type="NCBI Taxonomy" id="44941"/>
    <lineage>
        <taxon>Eukaryota</taxon>
        <taxon>Fungi</taxon>
        <taxon>Fungi incertae sedis</taxon>
        <taxon>Mucoromycota</taxon>
        <taxon>Glomeromycotina</taxon>
        <taxon>Glomeromycetes</taxon>
        <taxon>Diversisporales</taxon>
        <taxon>Gigasporaceae</taxon>
        <taxon>Gigaspora</taxon>
    </lineage>
</organism>